<dbReference type="PANTHER" id="PTHR12544">
    <property type="entry name" value="GLUTAMINASE"/>
    <property type="match status" value="1"/>
</dbReference>
<comment type="caution">
    <text evidence="6">The sequence shown here is derived from an EMBL/GenBank/DDBJ whole genome shotgun (WGS) entry which is preliminary data.</text>
</comment>
<dbReference type="SUPFAM" id="SSF56601">
    <property type="entry name" value="beta-lactamase/transpeptidase-like"/>
    <property type="match status" value="1"/>
</dbReference>
<evidence type="ECO:0000256" key="5">
    <source>
        <dbReference type="ARBA" id="ARBA00049534"/>
    </source>
</evidence>
<dbReference type="AlphaFoldDB" id="A0A2T1LSQ2"/>
<dbReference type="GO" id="GO:0006537">
    <property type="term" value="P:glutamate biosynthetic process"/>
    <property type="evidence" value="ECO:0007669"/>
    <property type="project" value="TreeGrafter"/>
</dbReference>
<evidence type="ECO:0000313" key="7">
    <source>
        <dbReference type="Proteomes" id="UP000239001"/>
    </source>
</evidence>
<organism evidence="6 7">
    <name type="scientific">Aphanothece hegewaldii CCALA 016</name>
    <dbReference type="NCBI Taxonomy" id="2107694"/>
    <lineage>
        <taxon>Bacteria</taxon>
        <taxon>Bacillati</taxon>
        <taxon>Cyanobacteriota</taxon>
        <taxon>Cyanophyceae</taxon>
        <taxon>Oscillatoriophycideae</taxon>
        <taxon>Chroococcales</taxon>
        <taxon>Aphanothecaceae</taxon>
        <taxon>Aphanothece</taxon>
    </lineage>
</organism>
<reference evidence="6 7" key="2">
    <citation type="submission" date="2018-03" db="EMBL/GenBank/DDBJ databases">
        <authorList>
            <person name="Keele B.F."/>
        </authorList>
    </citation>
    <scope>NUCLEOTIDE SEQUENCE [LARGE SCALE GENOMIC DNA]</scope>
    <source>
        <strain evidence="6 7">CCALA 016</strain>
    </source>
</reference>
<dbReference type="Proteomes" id="UP000239001">
    <property type="component" value="Unassembled WGS sequence"/>
</dbReference>
<dbReference type="GO" id="GO:0006543">
    <property type="term" value="P:L-glutamine catabolic process"/>
    <property type="evidence" value="ECO:0007669"/>
    <property type="project" value="TreeGrafter"/>
</dbReference>
<dbReference type="RefSeq" id="WP_106458901.1">
    <property type="nucleotide sequence ID" value="NZ_PXOH01000035.1"/>
</dbReference>
<dbReference type="Pfam" id="PF04960">
    <property type="entry name" value="Glutaminase"/>
    <property type="match status" value="1"/>
</dbReference>
<dbReference type="Gene3D" id="3.40.710.10">
    <property type="entry name" value="DD-peptidase/beta-lactamase superfamily"/>
    <property type="match status" value="1"/>
</dbReference>
<dbReference type="InterPro" id="IPR015868">
    <property type="entry name" value="Glutaminase"/>
</dbReference>
<dbReference type="EMBL" id="PXOH01000035">
    <property type="protein sequence ID" value="PSF32946.1"/>
    <property type="molecule type" value="Genomic_DNA"/>
</dbReference>
<protein>
    <recommendedName>
        <fullName evidence="3">glutaminase</fullName>
        <ecNumber evidence="3">3.5.1.2</ecNumber>
    </recommendedName>
</protein>
<dbReference type="EC" id="3.5.1.2" evidence="3"/>
<keyword evidence="7" id="KW-1185">Reference proteome</keyword>
<evidence type="ECO:0000313" key="6">
    <source>
        <dbReference type="EMBL" id="PSF32946.1"/>
    </source>
</evidence>
<proteinExistence type="inferred from homology"/>
<gene>
    <name evidence="6" type="ORF">C7H19_21135</name>
</gene>
<comment type="similarity">
    <text evidence="1">Belongs to the glutaminase family.</text>
</comment>
<accession>A0A2T1LSQ2</accession>
<sequence>MKPLNSIQGDKLNEWLVQAKKQIHLGQLPNYIPLLGQADPNELAFYLLTQDNYCVAVGNMAKTFSLMSVSKVFSLLYLLSLYGEEFVLKRVGTKASEYPFNSLTQLQLDQGLPRNPMINSGAITLAGLLPGKKSNDCCNNLRIWLNECSGSNLFLDENMLDSVRSLPNPKNIALAEELHKSGYLENLEIALDTYQQICCLSGNIIDLAKLGMLLINSPLISSQNRQIVHEILRECGLYEESQTLAFNQEFPTKSGVSGAMLSIVPQQGIIACYSPPLNDHGNSVAGLFLIEKIADFLN</sequence>
<keyword evidence="4" id="KW-0378">Hydrolase</keyword>
<comment type="catalytic activity">
    <reaction evidence="5">
        <text>L-glutamine + H2O = L-glutamate + NH4(+)</text>
        <dbReference type="Rhea" id="RHEA:15889"/>
        <dbReference type="ChEBI" id="CHEBI:15377"/>
        <dbReference type="ChEBI" id="CHEBI:28938"/>
        <dbReference type="ChEBI" id="CHEBI:29985"/>
        <dbReference type="ChEBI" id="CHEBI:58359"/>
        <dbReference type="EC" id="3.5.1.2"/>
    </reaction>
</comment>
<dbReference type="OrthoDB" id="9788822at2"/>
<evidence type="ECO:0000256" key="3">
    <source>
        <dbReference type="ARBA" id="ARBA00012918"/>
    </source>
</evidence>
<evidence type="ECO:0000256" key="1">
    <source>
        <dbReference type="ARBA" id="ARBA00011076"/>
    </source>
</evidence>
<evidence type="ECO:0000256" key="2">
    <source>
        <dbReference type="ARBA" id="ARBA00011881"/>
    </source>
</evidence>
<dbReference type="GO" id="GO:0004359">
    <property type="term" value="F:glutaminase activity"/>
    <property type="evidence" value="ECO:0007669"/>
    <property type="project" value="UniProtKB-EC"/>
</dbReference>
<name>A0A2T1LSQ2_9CHRO</name>
<comment type="subunit">
    <text evidence="2">Homotetramer.</text>
</comment>
<reference evidence="6 7" key="1">
    <citation type="submission" date="2018-03" db="EMBL/GenBank/DDBJ databases">
        <title>The ancient ancestry and fast evolution of plastids.</title>
        <authorList>
            <person name="Moore K.R."/>
            <person name="Magnabosco C."/>
            <person name="Momper L."/>
            <person name="Gold D.A."/>
            <person name="Bosak T."/>
            <person name="Fournier G.P."/>
        </authorList>
    </citation>
    <scope>NUCLEOTIDE SEQUENCE [LARGE SCALE GENOMIC DNA]</scope>
    <source>
        <strain evidence="6 7">CCALA 016</strain>
    </source>
</reference>
<evidence type="ECO:0000256" key="4">
    <source>
        <dbReference type="ARBA" id="ARBA00022801"/>
    </source>
</evidence>
<dbReference type="InterPro" id="IPR012338">
    <property type="entry name" value="Beta-lactam/transpept-like"/>
</dbReference>
<dbReference type="PANTHER" id="PTHR12544:SF29">
    <property type="entry name" value="GLUTAMINASE"/>
    <property type="match status" value="1"/>
</dbReference>